<dbReference type="InterPro" id="IPR027417">
    <property type="entry name" value="P-loop_NTPase"/>
</dbReference>
<accession>A0A7S4J3I9</accession>
<dbReference type="Gene3D" id="3.40.50.300">
    <property type="entry name" value="P-loop containing nucleotide triphosphate hydrolases"/>
    <property type="match status" value="1"/>
</dbReference>
<evidence type="ECO:0000313" key="1">
    <source>
        <dbReference type="EMBL" id="CAE2249934.1"/>
    </source>
</evidence>
<name>A0A7S4J3I9_9EUKA</name>
<sequence>MISYHFPNDVLWAILHPVFRDYTGHTGAQLLAKPHKLPAWDRIHLYHSFHPEPHAFRHKFLPRLSRLRHMYRSRACTLQVVTVLREPASMMLSAYRFFRLDGGLGVRPSLSDAHRVMRNTSSLARDFSQWLGANTNPQSAWLNGTLPFQVGVAPRHTAHNGHPFSHVPVMTQTLLSTHSQLLAPFDFVGVSERLNELLWFLVARLGVYLPALERNRTLEARLPVCNQNTARASTAAMASVLRDGAILEDVSRATPQDEALYRVALSRYMSDVEGGRELRAHADAARALDSNPASIPGALPMKLPLGCHKGSVAPFSSEAVRSAATVRAGEPDTSQSRGCPSGQLICTVEQVQGEELQRVQAAPAP</sequence>
<dbReference type="EMBL" id="HBKO01031997">
    <property type="protein sequence ID" value="CAE2249934.1"/>
    <property type="molecule type" value="Transcribed_RNA"/>
</dbReference>
<reference evidence="1" key="1">
    <citation type="submission" date="2021-01" db="EMBL/GenBank/DDBJ databases">
        <authorList>
            <person name="Corre E."/>
            <person name="Pelletier E."/>
            <person name="Niang G."/>
            <person name="Scheremetjew M."/>
            <person name="Finn R."/>
            <person name="Kale V."/>
            <person name="Holt S."/>
            <person name="Cochrane G."/>
            <person name="Meng A."/>
            <person name="Brown T."/>
            <person name="Cohen L."/>
        </authorList>
    </citation>
    <scope>NUCLEOTIDE SEQUENCE</scope>
    <source>
        <strain evidence="1">UIO037</strain>
    </source>
</reference>
<evidence type="ECO:0008006" key="2">
    <source>
        <dbReference type="Google" id="ProtNLM"/>
    </source>
</evidence>
<dbReference type="AlphaFoldDB" id="A0A7S4J3I9"/>
<protein>
    <recommendedName>
        <fullName evidence="2">Sulfotransferase domain-containing protein</fullName>
    </recommendedName>
</protein>
<organism evidence="1">
    <name type="scientific">Prymnesium polylepis</name>
    <dbReference type="NCBI Taxonomy" id="72548"/>
    <lineage>
        <taxon>Eukaryota</taxon>
        <taxon>Haptista</taxon>
        <taxon>Haptophyta</taxon>
        <taxon>Prymnesiophyceae</taxon>
        <taxon>Prymnesiales</taxon>
        <taxon>Prymnesiaceae</taxon>
        <taxon>Prymnesium</taxon>
    </lineage>
</organism>
<gene>
    <name evidence="1" type="ORF">CPOL0286_LOCUS14575</name>
</gene>
<proteinExistence type="predicted"/>